<name>A0A392NZ28_9FABA</name>
<reference evidence="1 2" key="1">
    <citation type="journal article" date="2018" name="Front. Plant Sci.">
        <title>Red Clover (Trifolium pratense) and Zigzag Clover (T. medium) - A Picture of Genomic Similarities and Differences.</title>
        <authorList>
            <person name="Dluhosova J."/>
            <person name="Istvanek J."/>
            <person name="Nedelnik J."/>
            <person name="Repkova J."/>
        </authorList>
    </citation>
    <scope>NUCLEOTIDE SEQUENCE [LARGE SCALE GENOMIC DNA]</scope>
    <source>
        <strain evidence="2">cv. 10/8</strain>
        <tissue evidence="1">Leaf</tissue>
    </source>
</reference>
<proteinExistence type="predicted"/>
<keyword evidence="2" id="KW-1185">Reference proteome</keyword>
<dbReference type="AlphaFoldDB" id="A0A392NZ28"/>
<dbReference type="EMBL" id="LXQA010057396">
    <property type="protein sequence ID" value="MCI05053.1"/>
    <property type="molecule type" value="Genomic_DNA"/>
</dbReference>
<organism evidence="1 2">
    <name type="scientific">Trifolium medium</name>
    <dbReference type="NCBI Taxonomy" id="97028"/>
    <lineage>
        <taxon>Eukaryota</taxon>
        <taxon>Viridiplantae</taxon>
        <taxon>Streptophyta</taxon>
        <taxon>Embryophyta</taxon>
        <taxon>Tracheophyta</taxon>
        <taxon>Spermatophyta</taxon>
        <taxon>Magnoliopsida</taxon>
        <taxon>eudicotyledons</taxon>
        <taxon>Gunneridae</taxon>
        <taxon>Pentapetalae</taxon>
        <taxon>rosids</taxon>
        <taxon>fabids</taxon>
        <taxon>Fabales</taxon>
        <taxon>Fabaceae</taxon>
        <taxon>Papilionoideae</taxon>
        <taxon>50 kb inversion clade</taxon>
        <taxon>NPAAA clade</taxon>
        <taxon>Hologalegina</taxon>
        <taxon>IRL clade</taxon>
        <taxon>Trifolieae</taxon>
        <taxon>Trifolium</taxon>
    </lineage>
</organism>
<evidence type="ECO:0000313" key="1">
    <source>
        <dbReference type="EMBL" id="MCI05053.1"/>
    </source>
</evidence>
<evidence type="ECO:0000313" key="2">
    <source>
        <dbReference type="Proteomes" id="UP000265520"/>
    </source>
</evidence>
<accession>A0A392NZ28</accession>
<gene>
    <name evidence="1" type="ORF">A2U01_0026102</name>
</gene>
<sequence length="95" mass="11099">TKDQSVTINDDNGDKSNLAATEKLKNMSLEQTEAKVQQLQLKKVQQLWLHNDYLCKNNHIINGLEDDLYDYYSSYKSARDVWEALKKYNTEEVDV</sequence>
<protein>
    <submittedName>
        <fullName evidence="1">Uncharacterized protein</fullName>
    </submittedName>
</protein>
<feature type="non-terminal residue" evidence="1">
    <location>
        <position position="1"/>
    </location>
</feature>
<dbReference type="Proteomes" id="UP000265520">
    <property type="component" value="Unassembled WGS sequence"/>
</dbReference>
<comment type="caution">
    <text evidence="1">The sequence shown here is derived from an EMBL/GenBank/DDBJ whole genome shotgun (WGS) entry which is preliminary data.</text>
</comment>